<feature type="compositionally biased region" description="Basic and acidic residues" evidence="4">
    <location>
        <begin position="1"/>
        <end position="11"/>
    </location>
</feature>
<evidence type="ECO:0000256" key="1">
    <source>
        <dbReference type="ARBA" id="ARBA00022574"/>
    </source>
</evidence>
<dbReference type="EMBL" id="ASPP01012510">
    <property type="protein sequence ID" value="ETO20546.1"/>
    <property type="molecule type" value="Genomic_DNA"/>
</dbReference>
<evidence type="ECO:0000313" key="5">
    <source>
        <dbReference type="EMBL" id="ETO20546.1"/>
    </source>
</evidence>
<name>X6N3A4_RETFI</name>
<dbReference type="InterPro" id="IPR001680">
    <property type="entry name" value="WD40_rpt"/>
</dbReference>
<feature type="region of interest" description="Disordered" evidence="4">
    <location>
        <begin position="98"/>
        <end position="166"/>
    </location>
</feature>
<dbReference type="InterPro" id="IPR015943">
    <property type="entry name" value="WD40/YVTN_repeat-like_dom_sf"/>
</dbReference>
<comment type="caution">
    <text evidence="5">The sequence shown here is derived from an EMBL/GenBank/DDBJ whole genome shotgun (WGS) entry which is preliminary data.</text>
</comment>
<feature type="repeat" description="WD" evidence="3">
    <location>
        <begin position="276"/>
        <end position="305"/>
    </location>
</feature>
<feature type="compositionally biased region" description="Polar residues" evidence="4">
    <location>
        <begin position="102"/>
        <end position="114"/>
    </location>
</feature>
<dbReference type="PROSITE" id="PS50082">
    <property type="entry name" value="WD_REPEATS_2"/>
    <property type="match status" value="2"/>
</dbReference>
<evidence type="ECO:0000256" key="3">
    <source>
        <dbReference type="PROSITE-ProRule" id="PRU00221"/>
    </source>
</evidence>
<protein>
    <submittedName>
        <fullName evidence="5">WD-40 repeat protein</fullName>
    </submittedName>
</protein>
<accession>X6N3A4</accession>
<dbReference type="Gene3D" id="2.130.10.10">
    <property type="entry name" value="YVTN repeat-like/Quinoprotein amine dehydrogenase"/>
    <property type="match status" value="2"/>
</dbReference>
<dbReference type="AlphaFoldDB" id="X6N3A4"/>
<feature type="repeat" description="WD" evidence="3">
    <location>
        <begin position="372"/>
        <end position="413"/>
    </location>
</feature>
<reference evidence="5 6" key="1">
    <citation type="journal article" date="2013" name="Curr. Biol.">
        <title>The Genome of the Foraminiferan Reticulomyxa filosa.</title>
        <authorList>
            <person name="Glockner G."/>
            <person name="Hulsmann N."/>
            <person name="Schleicher M."/>
            <person name="Noegel A.A."/>
            <person name="Eichinger L."/>
            <person name="Gallinger C."/>
            <person name="Pawlowski J."/>
            <person name="Sierra R."/>
            <person name="Euteneuer U."/>
            <person name="Pillet L."/>
            <person name="Moustafa A."/>
            <person name="Platzer M."/>
            <person name="Groth M."/>
            <person name="Szafranski K."/>
            <person name="Schliwa M."/>
        </authorList>
    </citation>
    <scope>NUCLEOTIDE SEQUENCE [LARGE SCALE GENOMIC DNA]</scope>
</reference>
<feature type="region of interest" description="Disordered" evidence="4">
    <location>
        <begin position="1"/>
        <end position="60"/>
    </location>
</feature>
<evidence type="ECO:0000313" key="6">
    <source>
        <dbReference type="Proteomes" id="UP000023152"/>
    </source>
</evidence>
<keyword evidence="2" id="KW-0677">Repeat</keyword>
<evidence type="ECO:0000256" key="4">
    <source>
        <dbReference type="SAM" id="MobiDB-lite"/>
    </source>
</evidence>
<evidence type="ECO:0000256" key="2">
    <source>
        <dbReference type="ARBA" id="ARBA00022737"/>
    </source>
</evidence>
<proteinExistence type="predicted"/>
<dbReference type="SUPFAM" id="SSF50978">
    <property type="entry name" value="WD40 repeat-like"/>
    <property type="match status" value="1"/>
</dbReference>
<keyword evidence="1 3" id="KW-0853">WD repeat</keyword>
<organism evidence="5 6">
    <name type="scientific">Reticulomyxa filosa</name>
    <dbReference type="NCBI Taxonomy" id="46433"/>
    <lineage>
        <taxon>Eukaryota</taxon>
        <taxon>Sar</taxon>
        <taxon>Rhizaria</taxon>
        <taxon>Retaria</taxon>
        <taxon>Foraminifera</taxon>
        <taxon>Monothalamids</taxon>
        <taxon>Reticulomyxidae</taxon>
        <taxon>Reticulomyxa</taxon>
    </lineage>
</organism>
<feature type="compositionally biased region" description="Polar residues" evidence="4">
    <location>
        <begin position="13"/>
        <end position="34"/>
    </location>
</feature>
<dbReference type="OrthoDB" id="4189at2759"/>
<dbReference type="PROSITE" id="PS50294">
    <property type="entry name" value="WD_REPEATS_REGION"/>
    <property type="match status" value="2"/>
</dbReference>
<dbReference type="PANTHER" id="PTHR19848">
    <property type="entry name" value="WD40 REPEAT PROTEIN"/>
    <property type="match status" value="1"/>
</dbReference>
<dbReference type="SMART" id="SM00320">
    <property type="entry name" value="WD40"/>
    <property type="match status" value="6"/>
</dbReference>
<sequence>MAGLFKKEGKGSSKVNSNVAEISTTESKTASGTINPRGEKLENEEVNSGASITSNTFQPQLKEKQLSKGKLTNSFLSLFSLSKSPENANLDHEYKGEHHANDNSLKQNPDSPFSPSKYPVSPSIAPPQTQDIPPVSVPKWTVLHEKISRSDTRETSAQNKTNSQANTVISPHSHRITDLCFTNNSTFLYSTSHDGTLSMYCVPKKMTMRNIKISPFPLSSCCLPFDNENRQLVVAGSWDNSVYIYNSASEREREKKNECIATVIYINNIGRVLQKLTGHQDSVSSLSTSSLSLCSGSWDSSIKLWAWKTDGLCETPVASYSSHTAEIRCTVSSFSSPYLFGCGDESGNIFLYDSRAKDSHSNNKNSHVRSILGAHKKEITHLCWIPNKFEFVSISVDGYIKLWDGASSKPVSQHNAGEHLNCVTSDGNYAITGGESGAVGLYTIDQSSKICKLLESNHLFSNGINPHGVAITTIKMNLDGGCLAIGTKEFRDNIILCDLFQPK</sequence>
<dbReference type="Pfam" id="PF00400">
    <property type="entry name" value="WD40"/>
    <property type="match status" value="5"/>
</dbReference>
<dbReference type="InterPro" id="IPR036322">
    <property type="entry name" value="WD40_repeat_dom_sf"/>
</dbReference>
<feature type="compositionally biased region" description="Polar residues" evidence="4">
    <location>
        <begin position="46"/>
        <end position="59"/>
    </location>
</feature>
<keyword evidence="6" id="KW-1185">Reference proteome</keyword>
<gene>
    <name evidence="5" type="ORF">RFI_16672</name>
</gene>
<dbReference type="PANTHER" id="PTHR19848:SF8">
    <property type="entry name" value="F-BOX AND WD REPEAT DOMAIN CONTAINING 7"/>
    <property type="match status" value="1"/>
</dbReference>
<feature type="compositionally biased region" description="Polar residues" evidence="4">
    <location>
        <begin position="155"/>
        <end position="166"/>
    </location>
</feature>
<dbReference type="Proteomes" id="UP000023152">
    <property type="component" value="Unassembled WGS sequence"/>
</dbReference>
<feature type="compositionally biased region" description="Basic and acidic residues" evidence="4">
    <location>
        <begin position="142"/>
        <end position="154"/>
    </location>
</feature>